<reference evidence="2" key="1">
    <citation type="submission" date="2024-06" db="UniProtKB">
        <authorList>
            <consortium name="Ensembl"/>
        </authorList>
    </citation>
    <scope>IDENTIFICATION</scope>
</reference>
<evidence type="ECO:0000313" key="2">
    <source>
        <dbReference type="Ensembl" id="ENSMPUP00000016271.1"/>
    </source>
</evidence>
<organism evidence="2">
    <name type="scientific">Mustela putorius furo</name>
    <name type="common">European domestic ferret</name>
    <name type="synonym">Mustela furo</name>
    <dbReference type="NCBI Taxonomy" id="9669"/>
    <lineage>
        <taxon>Eukaryota</taxon>
        <taxon>Metazoa</taxon>
        <taxon>Chordata</taxon>
        <taxon>Craniata</taxon>
        <taxon>Vertebrata</taxon>
        <taxon>Euteleostomi</taxon>
        <taxon>Mammalia</taxon>
        <taxon>Eutheria</taxon>
        <taxon>Laurasiatheria</taxon>
        <taxon>Carnivora</taxon>
        <taxon>Caniformia</taxon>
        <taxon>Musteloidea</taxon>
        <taxon>Mustelidae</taxon>
        <taxon>Mustelinae</taxon>
        <taxon>Mustela</taxon>
    </lineage>
</organism>
<feature type="region of interest" description="Disordered" evidence="1">
    <location>
        <begin position="116"/>
        <end position="160"/>
    </location>
</feature>
<name>M3YY61_MUSPF</name>
<protein>
    <submittedName>
        <fullName evidence="2">Uncharacterized protein</fullName>
    </submittedName>
</protein>
<dbReference type="InParanoid" id="M3YY61"/>
<evidence type="ECO:0000256" key="1">
    <source>
        <dbReference type="SAM" id="MobiDB-lite"/>
    </source>
</evidence>
<accession>M3YY61</accession>
<sequence>MGASPFDCDLSSQGTCCRRPSLTTPAAHRNLPLGLVRVLVCLSIHLLASCLLRSHSQPSSFWVPGPRPSARLAAGPPLPMPGKRANTWQRLPLPCRSPGPVYLPVRVVHVFSAPSTHPAGWENGTVGGDSQGGCEAEAEQAPSPRWNKMSESEPSPENVD</sequence>
<dbReference type="AlphaFoldDB" id="M3YY61"/>
<dbReference type="EMBL" id="AEYP01008626">
    <property type="status" value="NOT_ANNOTATED_CDS"/>
    <property type="molecule type" value="Genomic_DNA"/>
</dbReference>
<proteinExistence type="predicted"/>
<dbReference type="HOGENOM" id="CLU_1651604_0_0_1"/>
<dbReference type="Ensembl" id="ENSMPUT00000016515.1">
    <property type="protein sequence ID" value="ENSMPUP00000016271.1"/>
    <property type="gene ID" value="ENSMPUG00000016374.1"/>
</dbReference>